<evidence type="ECO:0000256" key="1">
    <source>
        <dbReference type="ARBA" id="ARBA00022617"/>
    </source>
</evidence>
<feature type="chain" id="PRO_5012978893" evidence="5">
    <location>
        <begin position="21"/>
        <end position="208"/>
    </location>
</feature>
<sequence length="208" mass="22736">MKKTLLASLALAALAGVAWAADDDKAIQALVDQYIATGYQQGEKQQLERLKQDETLKACSEHRNKPPADLMKAIMEREKATIKYPADNKMMGNWEKGKEVFNTGFGMRVGVIAPDKADKPRGGNCYACHAADPKEVAAGNLGNSLTGYGKMRGNSEETIKYTYEKIFNSQTYMACSNMPRFGHNGVLTPEQVADLVAFLVDPASPVNK</sequence>
<dbReference type="InterPro" id="IPR030999">
    <property type="entry name" value="Thiosulf_SoxX"/>
</dbReference>
<evidence type="ECO:0000256" key="4">
    <source>
        <dbReference type="PROSITE-ProRule" id="PRU00433"/>
    </source>
</evidence>
<gene>
    <name evidence="7" type="ORF">SAMN02745130_00301</name>
</gene>
<evidence type="ECO:0000256" key="3">
    <source>
        <dbReference type="ARBA" id="ARBA00023004"/>
    </source>
</evidence>
<dbReference type="Pfam" id="PF00034">
    <property type="entry name" value="Cytochrom_C"/>
    <property type="match status" value="1"/>
</dbReference>
<dbReference type="PIRSF" id="PIRSF024608">
    <property type="entry name" value="UCP024608"/>
    <property type="match status" value="1"/>
</dbReference>
<dbReference type="Proteomes" id="UP000190460">
    <property type="component" value="Unassembled WGS sequence"/>
</dbReference>
<evidence type="ECO:0000256" key="5">
    <source>
        <dbReference type="SAM" id="SignalP"/>
    </source>
</evidence>
<keyword evidence="5" id="KW-0732">Signal</keyword>
<protein>
    <submittedName>
        <fullName evidence="7">Sulfur-oxidizing protein SoxX</fullName>
    </submittedName>
</protein>
<dbReference type="InterPro" id="IPR036909">
    <property type="entry name" value="Cyt_c-like_dom_sf"/>
</dbReference>
<dbReference type="SUPFAM" id="SSF46626">
    <property type="entry name" value="Cytochrome c"/>
    <property type="match status" value="1"/>
</dbReference>
<keyword evidence="1 4" id="KW-0349">Heme</keyword>
<dbReference type="AlphaFoldDB" id="A0A1T4VU79"/>
<evidence type="ECO:0000259" key="6">
    <source>
        <dbReference type="PROSITE" id="PS51007"/>
    </source>
</evidence>
<dbReference type="GO" id="GO:0020037">
    <property type="term" value="F:heme binding"/>
    <property type="evidence" value="ECO:0007669"/>
    <property type="project" value="InterPro"/>
</dbReference>
<dbReference type="OrthoDB" id="9808312at2"/>
<evidence type="ECO:0000256" key="2">
    <source>
        <dbReference type="ARBA" id="ARBA00022723"/>
    </source>
</evidence>
<dbReference type="Gene3D" id="1.10.760.10">
    <property type="entry name" value="Cytochrome c-like domain"/>
    <property type="match status" value="1"/>
</dbReference>
<name>A0A1T4VU79_9GAMM</name>
<evidence type="ECO:0000313" key="8">
    <source>
        <dbReference type="Proteomes" id="UP000190460"/>
    </source>
</evidence>
<keyword evidence="8" id="KW-1185">Reference proteome</keyword>
<keyword evidence="2 4" id="KW-0479">Metal-binding</keyword>
<feature type="signal peptide" evidence="5">
    <location>
        <begin position="1"/>
        <end position="20"/>
    </location>
</feature>
<accession>A0A1T4VU79</accession>
<dbReference type="RefSeq" id="WP_078920802.1">
    <property type="nucleotide sequence ID" value="NZ_FUYB01000001.1"/>
</dbReference>
<reference evidence="7 8" key="1">
    <citation type="submission" date="2017-02" db="EMBL/GenBank/DDBJ databases">
        <authorList>
            <person name="Peterson S.W."/>
        </authorList>
    </citation>
    <scope>NUCLEOTIDE SEQUENCE [LARGE SCALE GENOMIC DNA]</scope>
    <source>
        <strain evidence="7 8">ATCC 49788</strain>
    </source>
</reference>
<dbReference type="InterPro" id="IPR016823">
    <property type="entry name" value="Thiosulf_SoxX_II"/>
</dbReference>
<keyword evidence="3 4" id="KW-0408">Iron</keyword>
<dbReference type="GO" id="GO:0046872">
    <property type="term" value="F:metal ion binding"/>
    <property type="evidence" value="ECO:0007669"/>
    <property type="project" value="UniProtKB-KW"/>
</dbReference>
<dbReference type="STRING" id="92487.SAMN02745130_00301"/>
<organism evidence="7 8">
    <name type="scientific">Thiothrix eikelboomii</name>
    <dbReference type="NCBI Taxonomy" id="92487"/>
    <lineage>
        <taxon>Bacteria</taxon>
        <taxon>Pseudomonadati</taxon>
        <taxon>Pseudomonadota</taxon>
        <taxon>Gammaproteobacteria</taxon>
        <taxon>Thiotrichales</taxon>
        <taxon>Thiotrichaceae</taxon>
        <taxon>Thiothrix</taxon>
    </lineage>
</organism>
<dbReference type="NCBIfam" id="TIGR04485">
    <property type="entry name" value="thiosulf_SoxX"/>
    <property type="match status" value="1"/>
</dbReference>
<dbReference type="GO" id="GO:0009055">
    <property type="term" value="F:electron transfer activity"/>
    <property type="evidence" value="ECO:0007669"/>
    <property type="project" value="InterPro"/>
</dbReference>
<dbReference type="InterPro" id="IPR009056">
    <property type="entry name" value="Cyt_c-like_dom"/>
</dbReference>
<proteinExistence type="predicted"/>
<dbReference type="EMBL" id="FUYB01000001">
    <property type="protein sequence ID" value="SKA68497.1"/>
    <property type="molecule type" value="Genomic_DNA"/>
</dbReference>
<evidence type="ECO:0000313" key="7">
    <source>
        <dbReference type="EMBL" id="SKA68497.1"/>
    </source>
</evidence>
<dbReference type="PROSITE" id="PS51007">
    <property type="entry name" value="CYTC"/>
    <property type="match status" value="1"/>
</dbReference>
<feature type="domain" description="Cytochrome c" evidence="6">
    <location>
        <begin position="92"/>
        <end position="203"/>
    </location>
</feature>